<dbReference type="EMBL" id="CP015136">
    <property type="protein sequence ID" value="AMY09908.1"/>
    <property type="molecule type" value="Genomic_DNA"/>
</dbReference>
<name>A0A143PP60_LUTPR</name>
<evidence type="ECO:0000313" key="3">
    <source>
        <dbReference type="Proteomes" id="UP000076079"/>
    </source>
</evidence>
<sequence length="398" mass="42868">MTAPLEGLRVLELGQLIAGPFSTMLLGYFGADVIKVEPPDGGDPLRTWRHVHNGTALWWYAMGRNKRCITADLRHEEARALIRRLVEQCDVVVENFRPGRLEAWGLGYDVLKAINPRLIMVRISGFGQTGPYAHRPGFAAVAEGMGGLRYVNGFPDRPPARANLSLGDTIGGLHAVLGLLLALHHRDGKGTGEGQVVDVALYESIFNLMESTLPEYATAGVVRERHGSTVSGIVPTNVYPCADGRYIIIGGNADSIFRRLMRAIERPDLAEDPRLATNDGRVPHASMIDQAIAAWTSVRPYESAFAVLEAADVPCGPIYSVADQLGDPHFVARGLIEHVTVETGEEVTIPAIAPQLSSTPGRTTWPGPPLGAHNAEVYGGMLGLTPEAIADLVTRGVI</sequence>
<dbReference type="AlphaFoldDB" id="A0A143PP60"/>
<dbReference type="PANTHER" id="PTHR48207:SF3">
    <property type="entry name" value="SUCCINATE--HYDROXYMETHYLGLUTARATE COA-TRANSFERASE"/>
    <property type="match status" value="1"/>
</dbReference>
<keyword evidence="1 2" id="KW-0808">Transferase</keyword>
<dbReference type="InterPro" id="IPR003673">
    <property type="entry name" value="CoA-Trfase_fam_III"/>
</dbReference>
<dbReference type="InterPro" id="IPR023606">
    <property type="entry name" value="CoA-Trfase_III_dom_1_sf"/>
</dbReference>
<dbReference type="OrthoDB" id="9797653at2"/>
<dbReference type="PANTHER" id="PTHR48207">
    <property type="entry name" value="SUCCINATE--HYDROXYMETHYLGLUTARATE COA-TRANSFERASE"/>
    <property type="match status" value="1"/>
</dbReference>
<dbReference type="Pfam" id="PF02515">
    <property type="entry name" value="CoA_transf_3"/>
    <property type="match status" value="1"/>
</dbReference>
<proteinExistence type="predicted"/>
<protein>
    <submittedName>
        <fullName evidence="2">Succinyl-CoA:(R)-benzylsuccinate CoA-transferase subunit BbsF</fullName>
        <ecNumber evidence="2">2.8.3.15</ecNumber>
    </submittedName>
</protein>
<dbReference type="RefSeq" id="WP_110171609.1">
    <property type="nucleotide sequence ID" value="NZ_CP015136.1"/>
</dbReference>
<dbReference type="STRING" id="1855912.LuPra_03135"/>
<dbReference type="EC" id="2.8.3.15" evidence="2"/>
<dbReference type="Gene3D" id="3.40.50.10540">
    <property type="entry name" value="Crotonobetainyl-coa:carnitine coa-transferase, domain 1"/>
    <property type="match status" value="1"/>
</dbReference>
<reference evidence="3" key="2">
    <citation type="submission" date="2016-04" db="EMBL/GenBank/DDBJ databases">
        <title>First Complete Genome Sequence of a Subdivision 6 Acidobacterium.</title>
        <authorList>
            <person name="Huang S."/>
            <person name="Vieira S."/>
            <person name="Bunk B."/>
            <person name="Riedel T."/>
            <person name="Sproeer C."/>
            <person name="Overmann J."/>
        </authorList>
    </citation>
    <scope>NUCLEOTIDE SEQUENCE [LARGE SCALE GENOMIC DNA]</scope>
    <source>
        <strain evidence="3">DSM 100886 HEG_-6_39</strain>
    </source>
</reference>
<organism evidence="2 3">
    <name type="scientific">Luteitalea pratensis</name>
    <dbReference type="NCBI Taxonomy" id="1855912"/>
    <lineage>
        <taxon>Bacteria</taxon>
        <taxon>Pseudomonadati</taxon>
        <taxon>Acidobacteriota</taxon>
        <taxon>Vicinamibacteria</taxon>
        <taxon>Vicinamibacterales</taxon>
        <taxon>Vicinamibacteraceae</taxon>
        <taxon>Luteitalea</taxon>
    </lineage>
</organism>
<accession>A0A143PP60</accession>
<evidence type="ECO:0000313" key="2">
    <source>
        <dbReference type="EMBL" id="AMY09908.1"/>
    </source>
</evidence>
<dbReference type="Proteomes" id="UP000076079">
    <property type="component" value="Chromosome"/>
</dbReference>
<reference evidence="2 3" key="1">
    <citation type="journal article" date="2016" name="Genome Announc.">
        <title>First Complete Genome Sequence of a Subdivision 6 Acidobacterium Strain.</title>
        <authorList>
            <person name="Huang S."/>
            <person name="Vieira S."/>
            <person name="Bunk B."/>
            <person name="Riedel T."/>
            <person name="Sproer C."/>
            <person name="Overmann J."/>
        </authorList>
    </citation>
    <scope>NUCLEOTIDE SEQUENCE [LARGE SCALE GENOMIC DNA]</scope>
    <source>
        <strain evidence="3">DSM 100886 HEG_-6_39</strain>
    </source>
</reference>
<dbReference type="PATRIC" id="fig|1813736.3.peg.3337"/>
<dbReference type="GO" id="GO:0033877">
    <property type="term" value="F:succinyl-CoA:(R)-benzylsuccinate CoA-transferase activity"/>
    <property type="evidence" value="ECO:0007669"/>
    <property type="project" value="UniProtKB-EC"/>
</dbReference>
<dbReference type="Gene3D" id="3.30.1540.10">
    <property type="entry name" value="formyl-coa transferase, domain 3"/>
    <property type="match status" value="1"/>
</dbReference>
<evidence type="ECO:0000256" key="1">
    <source>
        <dbReference type="ARBA" id="ARBA00022679"/>
    </source>
</evidence>
<dbReference type="InterPro" id="IPR044855">
    <property type="entry name" value="CoA-Trfase_III_dom3_sf"/>
</dbReference>
<gene>
    <name evidence="2" type="primary">bbsF</name>
    <name evidence="2" type="ORF">LuPra_03135</name>
</gene>
<keyword evidence="3" id="KW-1185">Reference proteome</keyword>
<dbReference type="SUPFAM" id="SSF89796">
    <property type="entry name" value="CoA-transferase family III (CaiB/BaiF)"/>
    <property type="match status" value="1"/>
</dbReference>
<dbReference type="InterPro" id="IPR050483">
    <property type="entry name" value="CoA-transferase_III_domain"/>
</dbReference>
<dbReference type="KEGG" id="abac:LuPra_03135"/>